<dbReference type="InterPro" id="IPR002048">
    <property type="entry name" value="EF_hand_dom"/>
</dbReference>
<dbReference type="GO" id="GO:0005509">
    <property type="term" value="F:calcium ion binding"/>
    <property type="evidence" value="ECO:0007669"/>
    <property type="project" value="InterPro"/>
</dbReference>
<dbReference type="GO" id="GO:0005793">
    <property type="term" value="C:endoplasmic reticulum-Golgi intermediate compartment"/>
    <property type="evidence" value="ECO:0007669"/>
    <property type="project" value="TreeGrafter"/>
</dbReference>
<dbReference type="Proteomes" id="UP000765509">
    <property type="component" value="Unassembled WGS sequence"/>
</dbReference>
<evidence type="ECO:0000256" key="3">
    <source>
        <dbReference type="SAM" id="SignalP"/>
    </source>
</evidence>
<keyword evidence="6" id="KW-1185">Reference proteome</keyword>
<evidence type="ECO:0000313" key="6">
    <source>
        <dbReference type="Proteomes" id="UP000765509"/>
    </source>
</evidence>
<comment type="caution">
    <text evidence="5">The sequence shown here is derived from an EMBL/GenBank/DDBJ whole genome shotgun (WGS) entry which is preliminary data.</text>
</comment>
<dbReference type="Pfam" id="PF13499">
    <property type="entry name" value="EF-hand_7"/>
    <property type="match status" value="1"/>
</dbReference>
<dbReference type="InterPro" id="IPR040250">
    <property type="entry name" value="Nucleobindin"/>
</dbReference>
<name>A0A9Q3EJI0_9BASI</name>
<organism evidence="5 6">
    <name type="scientific">Austropuccinia psidii MF-1</name>
    <dbReference type="NCBI Taxonomy" id="1389203"/>
    <lineage>
        <taxon>Eukaryota</taxon>
        <taxon>Fungi</taxon>
        <taxon>Dikarya</taxon>
        <taxon>Basidiomycota</taxon>
        <taxon>Pucciniomycotina</taxon>
        <taxon>Pucciniomycetes</taxon>
        <taxon>Pucciniales</taxon>
        <taxon>Sphaerophragmiaceae</taxon>
        <taxon>Austropuccinia</taxon>
    </lineage>
</organism>
<dbReference type="PANTHER" id="PTHR19237">
    <property type="entry name" value="NUCLEOBINDIN"/>
    <property type="match status" value="1"/>
</dbReference>
<sequence>MSSSFSPSTHHILIFLLVTLVAIGCHTHDDGPSDPSADYLTTHMDKEHHIQGFDMAAAFHLHDLNGDNVLEADEILKLYGVDHETALDQSASVAQHDSKASRILTEVMDKLDLNKDGLVTKSEFVTAAEHGLPKFDDIVGLGHHYDEEGEYFLHHEELFHSTPESQQEDAYTHPEDIAHFAHHDEIEAKEDEMARLAQGLPPDANTQEYKRQRASHAALDEERRLRLEAIRIRADKYSTIHDEAKRRGNWAGFKRPVDQADRLRRNVPYKYKIRKSFWGEF</sequence>
<evidence type="ECO:0000313" key="5">
    <source>
        <dbReference type="EMBL" id="MBW0524145.1"/>
    </source>
</evidence>
<evidence type="ECO:0000256" key="1">
    <source>
        <dbReference type="ARBA" id="ARBA00022729"/>
    </source>
</evidence>
<accession>A0A9Q3EJI0</accession>
<dbReference type="PROSITE" id="PS50222">
    <property type="entry name" value="EF_HAND_2"/>
    <property type="match status" value="1"/>
</dbReference>
<dbReference type="InterPro" id="IPR018247">
    <property type="entry name" value="EF_Hand_1_Ca_BS"/>
</dbReference>
<proteinExistence type="predicted"/>
<dbReference type="AlphaFoldDB" id="A0A9Q3EJI0"/>
<evidence type="ECO:0000256" key="2">
    <source>
        <dbReference type="ARBA" id="ARBA00022837"/>
    </source>
</evidence>
<feature type="domain" description="EF-hand" evidence="4">
    <location>
        <begin position="99"/>
        <end position="134"/>
    </location>
</feature>
<dbReference type="Gene3D" id="1.10.238.10">
    <property type="entry name" value="EF-hand"/>
    <property type="match status" value="1"/>
</dbReference>
<dbReference type="PANTHER" id="PTHR19237:SF20">
    <property type="entry name" value="NUCLEOBINDIN 1"/>
    <property type="match status" value="1"/>
</dbReference>
<dbReference type="OrthoDB" id="289247at2759"/>
<dbReference type="InterPro" id="IPR011992">
    <property type="entry name" value="EF-hand-dom_pair"/>
</dbReference>
<dbReference type="GO" id="GO:0070062">
    <property type="term" value="C:extracellular exosome"/>
    <property type="evidence" value="ECO:0007669"/>
    <property type="project" value="TreeGrafter"/>
</dbReference>
<keyword evidence="2" id="KW-0106">Calcium</keyword>
<evidence type="ECO:0000259" key="4">
    <source>
        <dbReference type="PROSITE" id="PS50222"/>
    </source>
</evidence>
<feature type="chain" id="PRO_5040351410" description="EF-hand domain-containing protein" evidence="3">
    <location>
        <begin position="28"/>
        <end position="281"/>
    </location>
</feature>
<protein>
    <recommendedName>
        <fullName evidence="4">EF-hand domain-containing protein</fullName>
    </recommendedName>
</protein>
<dbReference type="PROSITE" id="PS00018">
    <property type="entry name" value="EF_HAND_1"/>
    <property type="match status" value="2"/>
</dbReference>
<dbReference type="SMART" id="SM00054">
    <property type="entry name" value="EFh"/>
    <property type="match status" value="2"/>
</dbReference>
<feature type="signal peptide" evidence="3">
    <location>
        <begin position="1"/>
        <end position="27"/>
    </location>
</feature>
<keyword evidence="1 3" id="KW-0732">Signal</keyword>
<reference evidence="5" key="1">
    <citation type="submission" date="2021-03" db="EMBL/GenBank/DDBJ databases">
        <title>Draft genome sequence of rust myrtle Austropuccinia psidii MF-1, a brazilian biotype.</title>
        <authorList>
            <person name="Quecine M.C."/>
            <person name="Pachon D.M.R."/>
            <person name="Bonatelli M.L."/>
            <person name="Correr F.H."/>
            <person name="Franceschini L.M."/>
            <person name="Leite T.F."/>
            <person name="Margarido G.R.A."/>
            <person name="Almeida C.A."/>
            <person name="Ferrarezi J.A."/>
            <person name="Labate C.A."/>
        </authorList>
    </citation>
    <scope>NUCLEOTIDE SEQUENCE</scope>
    <source>
        <strain evidence="5">MF-1</strain>
    </source>
</reference>
<dbReference type="SUPFAM" id="SSF47473">
    <property type="entry name" value="EF-hand"/>
    <property type="match status" value="1"/>
</dbReference>
<dbReference type="EMBL" id="AVOT02030830">
    <property type="protein sequence ID" value="MBW0524145.1"/>
    <property type="molecule type" value="Genomic_DNA"/>
</dbReference>
<gene>
    <name evidence="5" type="ORF">O181_063860</name>
</gene>